<dbReference type="STRING" id="660122.C7ZKK5"/>
<dbReference type="HOGENOM" id="CLU_013511_0_0_1"/>
<dbReference type="VEuPathDB" id="FungiDB:NECHADRAFT_101973"/>
<gene>
    <name evidence="3" type="ORF">NECHADRAFT_101973</name>
</gene>
<sequence length="959" mass="108184">MERHNIYLEYKRDTKYLLYWLINVSNRIIKSSKDEAVTELNTTGQTTVAGLITMAKLVAQHGEPVPGAIYRLFGSIIAARTTINSAFHQLVGSNEDEDLKRSNATHKHFIDTLQQAFIILGGDSWKQSQSQSQSQSKQDSEEDEDVEHAIFTNTFRNLTVEAEDEASSEEDEEAQTPSVPRKMSRKPGKAKKSKKGKKSKKQKKTKKTPTTGDADKDEIPMESVRIIEDADGIMTDYLMAVYTAVNEWADLRAYNQALWREVAYQGINGAVAGAVANMAVSMIKQTSSAIFVDFPGHDSYETIMKTITRGDPDKAQGKFTIAKYAIDSHGRLHSKPEETAVDVKEQFLIYAYHDLVDFVIDFQLNRSGKPTKAMQAKIGNWNPNLDLRKATKQQRLEWRRQYTIKWLYDLVNVYSAIVVQRNTMKGEKHVYERVDWSATGPWAVHRRLYGLNEFAAEITTMAMKRPGADPRKMIQPHHVFHLQCIVDAMTVSRGWQLDTLRGHVLEAPAPGFRPRRDVDLFLDRESKRFARGYCASVGMVKSALTKDGDHPELKNIFTLLQMELEDFVNWLGESKYMSGLTTIPPSRFSGHNSNGLWEYSPFLCGVGLMEGLELAYIMGISLWDKIPEPMLLIHLHNMLVQKGYLTRPVGLFQTLHDLMTESFFANGRAPTSDFSQALLRKVGEKGSGLSRGKRQTTKDHGLTNDMHKHLGPSVNRFFQQKPTLLLCRKADWNPDAIPDEELHFGSVMFLRRLASLKKSQLKDSPIFLRAKAAGIDENVILEMADKLANIKKTEASLPQSLIDSITEQGYQSVAPGSLDMATGAARKTASQVTGRDLLEFARADILSDVAGMRPLLSFNYLSSIVVFLWVFSQIEDRLSKARNRSYIDAYERSAPADKRITLVLLALAEQDQQCLKIMGEAFEACRTGFMDYIYWDDLDTEPALRERPGNSSPEACVVM</sequence>
<dbReference type="PANTHER" id="PTHR38795">
    <property type="entry name" value="DUF6604 DOMAIN-CONTAINING PROTEIN"/>
    <property type="match status" value="1"/>
</dbReference>
<reference evidence="3 4" key="1">
    <citation type="journal article" date="2009" name="PLoS Genet.">
        <title>The genome of Nectria haematococca: contribution of supernumerary chromosomes to gene expansion.</title>
        <authorList>
            <person name="Coleman J.J."/>
            <person name="Rounsley S.D."/>
            <person name="Rodriguez-Carres M."/>
            <person name="Kuo A."/>
            <person name="Wasmann C.C."/>
            <person name="Grimwood J."/>
            <person name="Schmutz J."/>
            <person name="Taga M."/>
            <person name="White G.J."/>
            <person name="Zhou S."/>
            <person name="Schwartz D.C."/>
            <person name="Freitag M."/>
            <person name="Ma L.J."/>
            <person name="Danchin E.G."/>
            <person name="Henrissat B."/>
            <person name="Coutinho P.M."/>
            <person name="Nelson D.R."/>
            <person name="Straney D."/>
            <person name="Napoli C.A."/>
            <person name="Barker B.M."/>
            <person name="Gribskov M."/>
            <person name="Rep M."/>
            <person name="Kroken S."/>
            <person name="Molnar I."/>
            <person name="Rensing C."/>
            <person name="Kennell J.C."/>
            <person name="Zamora J."/>
            <person name="Farman M.L."/>
            <person name="Selker E.U."/>
            <person name="Salamov A."/>
            <person name="Shapiro H."/>
            <person name="Pangilinan J."/>
            <person name="Lindquist E."/>
            <person name="Lamers C."/>
            <person name="Grigoriev I.V."/>
            <person name="Geiser D.M."/>
            <person name="Covert S.F."/>
            <person name="Temporini E."/>
            <person name="Vanetten H.D."/>
        </authorList>
    </citation>
    <scope>NUCLEOTIDE SEQUENCE [LARGE SCALE GENOMIC DNA]</scope>
    <source>
        <strain evidence="4">ATCC MYA-4622 / CBS 123669 / FGSC 9596 / NRRL 45880 / 77-13-4</strain>
    </source>
</reference>
<dbReference type="KEGG" id="nhe:NECHADRAFT_101973"/>
<evidence type="ECO:0000313" key="4">
    <source>
        <dbReference type="Proteomes" id="UP000005206"/>
    </source>
</evidence>
<feature type="region of interest" description="Disordered" evidence="1">
    <location>
        <begin position="162"/>
        <end position="217"/>
    </location>
</feature>
<dbReference type="AlphaFoldDB" id="C7ZKK5"/>
<dbReference type="InterPro" id="IPR046539">
    <property type="entry name" value="DUF6604"/>
</dbReference>
<accession>C7ZKK5</accession>
<feature type="compositionally biased region" description="Low complexity" evidence="1">
    <location>
        <begin position="126"/>
        <end position="137"/>
    </location>
</feature>
<dbReference type="RefSeq" id="XP_003041137.1">
    <property type="nucleotide sequence ID" value="XM_003041091.1"/>
</dbReference>
<dbReference type="InterPro" id="IPR016864">
    <property type="entry name" value="UCP028035"/>
</dbReference>
<dbReference type="eggNOG" id="ENOG502QS80">
    <property type="taxonomic scope" value="Eukaryota"/>
</dbReference>
<evidence type="ECO:0000256" key="1">
    <source>
        <dbReference type="SAM" id="MobiDB-lite"/>
    </source>
</evidence>
<dbReference type="OMA" id="CIVDAFT"/>
<dbReference type="Proteomes" id="UP000005206">
    <property type="component" value="Chromosome 10"/>
</dbReference>
<feature type="domain" description="DUF6604" evidence="2">
    <location>
        <begin position="9"/>
        <end position="291"/>
    </location>
</feature>
<feature type="compositionally biased region" description="Basic residues" evidence="1">
    <location>
        <begin position="182"/>
        <end position="207"/>
    </location>
</feature>
<feature type="region of interest" description="Disordered" evidence="1">
    <location>
        <begin position="124"/>
        <end position="145"/>
    </location>
</feature>
<dbReference type="PIRSF" id="PIRSF028035">
    <property type="entry name" value="UCP028035"/>
    <property type="match status" value="1"/>
</dbReference>
<feature type="region of interest" description="Disordered" evidence="1">
    <location>
        <begin position="685"/>
        <end position="706"/>
    </location>
</feature>
<dbReference type="PANTHER" id="PTHR38795:SF1">
    <property type="entry name" value="DUF6604 DOMAIN-CONTAINING PROTEIN"/>
    <property type="match status" value="1"/>
</dbReference>
<proteinExistence type="predicted"/>
<dbReference type="EMBL" id="GG698940">
    <property type="protein sequence ID" value="EEU35424.1"/>
    <property type="molecule type" value="Genomic_DNA"/>
</dbReference>
<dbReference type="OrthoDB" id="5339038at2759"/>
<feature type="compositionally biased region" description="Acidic residues" evidence="1">
    <location>
        <begin position="162"/>
        <end position="174"/>
    </location>
</feature>
<evidence type="ECO:0000313" key="3">
    <source>
        <dbReference type="EMBL" id="EEU35424.1"/>
    </source>
</evidence>
<keyword evidence="4" id="KW-1185">Reference proteome</keyword>
<organism evidence="3 4">
    <name type="scientific">Fusarium vanettenii (strain ATCC MYA-4622 / CBS 123669 / FGSC 9596 / NRRL 45880 / 77-13-4)</name>
    <name type="common">Fusarium solani subsp. pisi</name>
    <dbReference type="NCBI Taxonomy" id="660122"/>
    <lineage>
        <taxon>Eukaryota</taxon>
        <taxon>Fungi</taxon>
        <taxon>Dikarya</taxon>
        <taxon>Ascomycota</taxon>
        <taxon>Pezizomycotina</taxon>
        <taxon>Sordariomycetes</taxon>
        <taxon>Hypocreomycetidae</taxon>
        <taxon>Hypocreales</taxon>
        <taxon>Nectriaceae</taxon>
        <taxon>Fusarium</taxon>
        <taxon>Fusarium solani species complex</taxon>
        <taxon>Fusarium vanettenii</taxon>
    </lineage>
</organism>
<name>C7ZKK5_FUSV7</name>
<dbReference type="GeneID" id="9675819"/>
<feature type="compositionally biased region" description="Basic and acidic residues" evidence="1">
    <location>
        <begin position="696"/>
        <end position="706"/>
    </location>
</feature>
<dbReference type="Pfam" id="PF20253">
    <property type="entry name" value="DUF6604"/>
    <property type="match status" value="1"/>
</dbReference>
<dbReference type="InParanoid" id="C7ZKK5"/>
<evidence type="ECO:0000259" key="2">
    <source>
        <dbReference type="Pfam" id="PF20253"/>
    </source>
</evidence>
<protein>
    <recommendedName>
        <fullName evidence="2">DUF6604 domain-containing protein</fullName>
    </recommendedName>
</protein>